<name>A0ABX7YPX2_9STRE</name>
<sequence length="109" mass="13673">MVDYKKLQAMEAAYDSRQRMFKQIEDGLEDFQRHFRMRTDFLIDQIYDAYRGEEIPQDSHHFVYQLQDRVDIFYRDTMTEHDLLDEQRQVEKKRFEYELEEAYREKEDE</sequence>
<organism evidence="1 2">
    <name type="scientific">Streptococcus oriscaviae</name>
    <dbReference type="NCBI Taxonomy" id="2781599"/>
    <lineage>
        <taxon>Bacteria</taxon>
        <taxon>Bacillati</taxon>
        <taxon>Bacillota</taxon>
        <taxon>Bacilli</taxon>
        <taxon>Lactobacillales</taxon>
        <taxon>Streptococcaceae</taxon>
        <taxon>Streptococcus</taxon>
    </lineage>
</organism>
<accession>A0ABX7YPX2</accession>
<reference evidence="1 2" key="1">
    <citation type="submission" date="2021-04" db="EMBL/GenBank/DDBJ databases">
        <title>Complete genome sequence of a novel Streptococcus species.</title>
        <authorList>
            <person name="Teng J.L.L."/>
        </authorList>
    </citation>
    <scope>NUCLEOTIDE SEQUENCE [LARGE SCALE GENOMIC DNA]</scope>
    <source>
        <strain evidence="1 2">HKU75</strain>
    </source>
</reference>
<keyword evidence="2" id="KW-1185">Reference proteome</keyword>
<evidence type="ECO:0000313" key="2">
    <source>
        <dbReference type="Proteomes" id="UP000677616"/>
    </source>
</evidence>
<gene>
    <name evidence="1" type="ORF">INT76_05175</name>
</gene>
<dbReference type="EMBL" id="CP073084">
    <property type="protein sequence ID" value="QUE55269.1"/>
    <property type="molecule type" value="Genomic_DNA"/>
</dbReference>
<dbReference type="Proteomes" id="UP000677616">
    <property type="component" value="Chromosome"/>
</dbReference>
<protein>
    <submittedName>
        <fullName evidence="1">Uncharacterized protein</fullName>
    </submittedName>
</protein>
<proteinExistence type="predicted"/>
<evidence type="ECO:0000313" key="1">
    <source>
        <dbReference type="EMBL" id="QUE55269.1"/>
    </source>
</evidence>
<dbReference type="RefSeq" id="WP_212572904.1">
    <property type="nucleotide sequence ID" value="NZ_CP073084.1"/>
</dbReference>